<evidence type="ECO:0000313" key="3">
    <source>
        <dbReference type="Proteomes" id="UP000538929"/>
    </source>
</evidence>
<evidence type="ECO:0000313" key="2">
    <source>
        <dbReference type="EMBL" id="MBB0246060.1"/>
    </source>
</evidence>
<sequence length="173" mass="18339">MTTATTTHATPAAGAPGGPRLRGYRAGDLPLLTGSWLPGELLGLPVPGRPPLADPATVPPPASDRPGDELYVLPGTAFVRFTEVDWIHRRARLETGFAPGADAHVRALLDAALGHARGTLGLRRVYGWVTPGRPGAEDVLRAVGLAREARIPHALWLDGRPVGRQIWGMCSDD</sequence>
<evidence type="ECO:0000256" key="1">
    <source>
        <dbReference type="SAM" id="MobiDB-lite"/>
    </source>
</evidence>
<comment type="caution">
    <text evidence="2">The sequence shown here is derived from an EMBL/GenBank/DDBJ whole genome shotgun (WGS) entry which is preliminary data.</text>
</comment>
<dbReference type="SUPFAM" id="SSF55729">
    <property type="entry name" value="Acyl-CoA N-acyltransferases (Nat)"/>
    <property type="match status" value="1"/>
</dbReference>
<accession>A0A7W3TGD4</accession>
<reference evidence="3" key="1">
    <citation type="submission" date="2019-10" db="EMBL/GenBank/DDBJ databases">
        <title>Streptomyces sp. nov., a novel actinobacterium isolated from alkaline environment.</title>
        <authorList>
            <person name="Golinska P."/>
        </authorList>
    </citation>
    <scope>NUCLEOTIDE SEQUENCE [LARGE SCALE GENOMIC DNA]</scope>
    <source>
        <strain evidence="3">DSM 42118</strain>
    </source>
</reference>
<dbReference type="InterPro" id="IPR016181">
    <property type="entry name" value="Acyl_CoA_acyltransferase"/>
</dbReference>
<evidence type="ECO:0008006" key="4">
    <source>
        <dbReference type="Google" id="ProtNLM"/>
    </source>
</evidence>
<keyword evidence="3" id="KW-1185">Reference proteome</keyword>
<protein>
    <recommendedName>
        <fullName evidence="4">GNAT family N-acetyltransferase</fullName>
    </recommendedName>
</protein>
<organism evidence="2 3">
    <name type="scientific">Streptomyces alkaliphilus</name>
    <dbReference type="NCBI Taxonomy" id="1472722"/>
    <lineage>
        <taxon>Bacteria</taxon>
        <taxon>Bacillati</taxon>
        <taxon>Actinomycetota</taxon>
        <taxon>Actinomycetes</taxon>
        <taxon>Kitasatosporales</taxon>
        <taxon>Streptomycetaceae</taxon>
        <taxon>Streptomyces</taxon>
    </lineage>
</organism>
<dbReference type="EMBL" id="VKHT01000717">
    <property type="protein sequence ID" value="MBB0246060.1"/>
    <property type="molecule type" value="Genomic_DNA"/>
</dbReference>
<dbReference type="RefSeq" id="WP_182607456.1">
    <property type="nucleotide sequence ID" value="NZ_VKHT01000717.1"/>
</dbReference>
<dbReference type="Gene3D" id="3.40.630.30">
    <property type="match status" value="1"/>
</dbReference>
<dbReference type="AlphaFoldDB" id="A0A7W3TGD4"/>
<feature type="region of interest" description="Disordered" evidence="1">
    <location>
        <begin position="1"/>
        <end position="21"/>
    </location>
</feature>
<proteinExistence type="predicted"/>
<dbReference type="Proteomes" id="UP000538929">
    <property type="component" value="Unassembled WGS sequence"/>
</dbReference>
<name>A0A7W3TGD4_9ACTN</name>
<gene>
    <name evidence="2" type="ORF">FNQ90_18600</name>
</gene>